<dbReference type="EMBL" id="CP002395">
    <property type="protein sequence ID" value="ADU12064.1"/>
    <property type="molecule type" value="Genomic_DNA"/>
</dbReference>
<gene>
    <name evidence="1" type="ordered locus">Astex_0368</name>
</gene>
<dbReference type="AlphaFoldDB" id="E8RPT7"/>
<dbReference type="HOGENOM" id="CLU_2749038_0_0_5"/>
<dbReference type="Proteomes" id="UP000001492">
    <property type="component" value="Chromosome 1"/>
</dbReference>
<accession>E8RPT7</accession>
<name>E8RPT7_ASTEC</name>
<organism evidence="1 2">
    <name type="scientific">Asticcacaulis excentricus (strain ATCC 15261 / DSM 4724 / KCTC 12464 / NCIMB 9791 / VKM B-1370 / CB 48)</name>
    <dbReference type="NCBI Taxonomy" id="573065"/>
    <lineage>
        <taxon>Bacteria</taxon>
        <taxon>Pseudomonadati</taxon>
        <taxon>Pseudomonadota</taxon>
        <taxon>Alphaproteobacteria</taxon>
        <taxon>Caulobacterales</taxon>
        <taxon>Caulobacteraceae</taxon>
        <taxon>Asticcacaulis</taxon>
    </lineage>
</organism>
<proteinExistence type="predicted"/>
<dbReference type="KEGG" id="aex:Astex_0368"/>
<protein>
    <submittedName>
        <fullName evidence="1">Transketolase</fullName>
    </submittedName>
</protein>
<reference evidence="2" key="1">
    <citation type="submission" date="2010-12" db="EMBL/GenBank/DDBJ databases">
        <title>Complete sequence of chromosome 1 of Asticcacaulis excentricus CB 48.</title>
        <authorList>
            <consortium name="US DOE Joint Genome Institute"/>
            <person name="Lucas S."/>
            <person name="Copeland A."/>
            <person name="Lapidus A."/>
            <person name="Cheng J.-F."/>
            <person name="Bruce D."/>
            <person name="Goodwin L."/>
            <person name="Pitluck S."/>
            <person name="Teshima H."/>
            <person name="Davenport K."/>
            <person name="Detter J.C."/>
            <person name="Han C."/>
            <person name="Tapia R."/>
            <person name="Land M."/>
            <person name="Hauser L."/>
            <person name="Jeffries C."/>
            <person name="Kyrpides N."/>
            <person name="Ivanova N."/>
            <person name="Ovchinnikova G."/>
            <person name="Brun Y.V."/>
            <person name="Woyke T."/>
        </authorList>
    </citation>
    <scope>NUCLEOTIDE SEQUENCE [LARGE SCALE GENOMIC DNA]</scope>
    <source>
        <strain evidence="2">ATCC 15261 / DSM 4724 / KCTC 12464 / NCIMB 9791 / VKM B-1370 / CB 48</strain>
    </source>
</reference>
<sequence length="70" mass="7666">MIILWLDLSPSINEDQRYPTGCCVRGPHKNKGPWQGSEKPEGVSELTDMCVCLRLTIKAGSALSFGAVFL</sequence>
<evidence type="ECO:0000313" key="1">
    <source>
        <dbReference type="EMBL" id="ADU12064.1"/>
    </source>
</evidence>
<keyword evidence="2" id="KW-1185">Reference proteome</keyword>
<evidence type="ECO:0000313" key="2">
    <source>
        <dbReference type="Proteomes" id="UP000001492"/>
    </source>
</evidence>